<feature type="domain" description="DUF4142" evidence="1">
    <location>
        <begin position="27"/>
        <end position="156"/>
    </location>
</feature>
<organism evidence="2 3">
    <name type="scientific">Craurococcus roseus</name>
    <dbReference type="NCBI Taxonomy" id="77585"/>
    <lineage>
        <taxon>Bacteria</taxon>
        <taxon>Pseudomonadati</taxon>
        <taxon>Pseudomonadota</taxon>
        <taxon>Alphaproteobacteria</taxon>
        <taxon>Acetobacterales</taxon>
        <taxon>Acetobacteraceae</taxon>
        <taxon>Craurococcus</taxon>
    </lineage>
</organism>
<comment type="caution">
    <text evidence="2">The sequence shown here is derived from an EMBL/GenBank/DDBJ whole genome shotgun (WGS) entry which is preliminary data.</text>
</comment>
<protein>
    <recommendedName>
        <fullName evidence="1">DUF4142 domain-containing protein</fullName>
    </recommendedName>
</protein>
<evidence type="ECO:0000313" key="2">
    <source>
        <dbReference type="EMBL" id="GAA0582332.1"/>
    </source>
</evidence>
<gene>
    <name evidence="2" type="ORF">GCM10009416_20940</name>
</gene>
<dbReference type="InterPro" id="IPR025419">
    <property type="entry name" value="DUF4142"/>
</dbReference>
<dbReference type="Gene3D" id="1.20.1260.10">
    <property type="match status" value="1"/>
</dbReference>
<dbReference type="Proteomes" id="UP001501588">
    <property type="component" value="Unassembled WGS sequence"/>
</dbReference>
<name>A0ABP3Q3P9_9PROT</name>
<proteinExistence type="predicted"/>
<evidence type="ECO:0000259" key="1">
    <source>
        <dbReference type="Pfam" id="PF13628"/>
    </source>
</evidence>
<keyword evidence="3" id="KW-1185">Reference proteome</keyword>
<evidence type="ECO:0000313" key="3">
    <source>
        <dbReference type="Proteomes" id="UP001501588"/>
    </source>
</evidence>
<dbReference type="InterPro" id="IPR012347">
    <property type="entry name" value="Ferritin-like"/>
</dbReference>
<accession>A0ABP3Q3P9</accession>
<dbReference type="EMBL" id="BAAAFZ010000026">
    <property type="protein sequence ID" value="GAA0582332.1"/>
    <property type="molecule type" value="Genomic_DNA"/>
</dbReference>
<reference evidence="3" key="1">
    <citation type="journal article" date="2019" name="Int. J. Syst. Evol. Microbiol.">
        <title>The Global Catalogue of Microorganisms (GCM) 10K type strain sequencing project: providing services to taxonomists for standard genome sequencing and annotation.</title>
        <authorList>
            <consortium name="The Broad Institute Genomics Platform"/>
            <consortium name="The Broad Institute Genome Sequencing Center for Infectious Disease"/>
            <person name="Wu L."/>
            <person name="Ma J."/>
        </authorList>
    </citation>
    <scope>NUCLEOTIDE SEQUENCE [LARGE SCALE GENOMIC DNA]</scope>
    <source>
        <strain evidence="3">JCM 9933</strain>
    </source>
</reference>
<dbReference type="Pfam" id="PF13628">
    <property type="entry name" value="DUF4142"/>
    <property type="match status" value="1"/>
</dbReference>
<sequence length="165" mass="17718">MIAGLAGAGLAPALVRPAAAQQSTSSADVMRDALGDMAFALATSQLATQRAENALVRTFAQMETEEQMAFTEARRMAGLTLPSPSMMDAGEQQLMQQLQSARGAEFDRMYVQGQIRGHNELLQTHQAIAQSGSRTEERMLATVAVPAIKSHLSMLQGIQQQMARG</sequence>